<name>A0A7C2B7C1_THERO</name>
<dbReference type="PANTHER" id="PTHR11702">
    <property type="entry name" value="DEVELOPMENTALLY REGULATED GTP-BINDING PROTEIN-RELATED"/>
    <property type="match status" value="1"/>
</dbReference>
<dbReference type="NCBIfam" id="NF008956">
    <property type="entry name" value="PRK12299.1"/>
    <property type="match status" value="1"/>
</dbReference>
<reference evidence="10" key="1">
    <citation type="journal article" date="2020" name="mSystems">
        <title>Genome- and Community-Level Interaction Insights into Carbon Utilization and Element Cycling Functions of Hydrothermarchaeota in Hydrothermal Sediment.</title>
        <authorList>
            <person name="Zhou Z."/>
            <person name="Liu Y."/>
            <person name="Xu W."/>
            <person name="Pan J."/>
            <person name="Luo Z.H."/>
            <person name="Li M."/>
        </authorList>
    </citation>
    <scope>NUCLEOTIDE SEQUENCE [LARGE SCALE GENOMIC DNA]</scope>
    <source>
        <strain evidence="10">SpSt-222</strain>
    </source>
</reference>
<evidence type="ECO:0000256" key="3">
    <source>
        <dbReference type="ARBA" id="ARBA00022490"/>
    </source>
</evidence>
<dbReference type="Gene3D" id="2.70.210.12">
    <property type="entry name" value="GTP1/OBG domain"/>
    <property type="match status" value="1"/>
</dbReference>
<dbReference type="Pfam" id="PF01018">
    <property type="entry name" value="GTP1_OBG"/>
    <property type="match status" value="1"/>
</dbReference>
<evidence type="ECO:0000313" key="10">
    <source>
        <dbReference type="EMBL" id="HEF65341.1"/>
    </source>
</evidence>
<evidence type="ECO:0000256" key="9">
    <source>
        <dbReference type="HAMAP-Rule" id="MF_01454"/>
    </source>
</evidence>
<dbReference type="InterPro" id="IPR006169">
    <property type="entry name" value="GTP1_OBG_dom"/>
</dbReference>
<comment type="subunit">
    <text evidence="9">Monomer.</text>
</comment>
<dbReference type="NCBIfam" id="NF008955">
    <property type="entry name" value="PRK12297.1"/>
    <property type="match status" value="1"/>
</dbReference>
<dbReference type="NCBIfam" id="TIGR02729">
    <property type="entry name" value="Obg_CgtA"/>
    <property type="match status" value="1"/>
</dbReference>
<dbReference type="Gene3D" id="3.40.50.300">
    <property type="entry name" value="P-loop containing nucleotide triphosphate hydrolases"/>
    <property type="match status" value="1"/>
</dbReference>
<dbReference type="PROSITE" id="PS51881">
    <property type="entry name" value="OCT"/>
    <property type="match status" value="1"/>
</dbReference>
<keyword evidence="8 9" id="KW-0342">GTP-binding</keyword>
<dbReference type="InterPro" id="IPR036346">
    <property type="entry name" value="GTP-bd_prot_GTP1/OBG_C_sf"/>
</dbReference>
<dbReference type="GO" id="GO:0003924">
    <property type="term" value="F:GTPase activity"/>
    <property type="evidence" value="ECO:0007669"/>
    <property type="project" value="UniProtKB-UniRule"/>
</dbReference>
<sequence length="467" mass="50747">MFYDQAKIYVKAGNGGNGAVSFHREKYVPRGGPDGGDGGRGGNVYLRVDPSLNTLLPFSYQQHFRAEDGQPGQGNKKSGRDGADLYIDVPPGTVVIDEATGEVLGDLVEPGELLLVARGGLGGRGNQHFATPSRQAPRFAEKGEPGEERWLRLELKLLADVGLVGLPNAGKSTLLAAVSAARPKIADYPFTTLEPMLGVVSVPGSGGGSFVLADLPGLIAGASRGAGLGLEFLRHVERTRLLIHVLDGSGGLEGRDPLEDFHTVNAELAAYSAALAGKPQLVAVNKMDLPEAQANWPRLSTALQDLGYAVYPISAATGQGVGELVRAAWERLQQIPRPERIAPPVRTHRVYTLDRSQERWEAVRLAPHRFALRGPKIERLTLMTDFSNPEAAERYQRLLARWGISRRLIALGIQPGDIVEVAGRELVWEPELVEAERTPPRRRLTKRERLLKRAGLLEEPEEEIGEQ</sequence>
<dbReference type="SUPFAM" id="SSF82051">
    <property type="entry name" value="Obg GTP-binding protein N-terminal domain"/>
    <property type="match status" value="1"/>
</dbReference>
<keyword evidence="6 9" id="KW-0378">Hydrolase</keyword>
<dbReference type="HAMAP" id="MF_01454">
    <property type="entry name" value="GTPase_Obg"/>
    <property type="match status" value="1"/>
</dbReference>
<dbReference type="SUPFAM" id="SSF52540">
    <property type="entry name" value="P-loop containing nucleoside triphosphate hydrolases"/>
    <property type="match status" value="1"/>
</dbReference>
<dbReference type="FunFam" id="2.70.210.12:FF:000001">
    <property type="entry name" value="GTPase Obg"/>
    <property type="match status" value="1"/>
</dbReference>
<dbReference type="InterPro" id="IPR015349">
    <property type="entry name" value="OCT_dom"/>
</dbReference>
<dbReference type="SUPFAM" id="SSF102741">
    <property type="entry name" value="Obg GTP-binding protein C-terminal domain"/>
    <property type="match status" value="1"/>
</dbReference>
<dbReference type="Pfam" id="PF09269">
    <property type="entry name" value="DUF1967"/>
    <property type="match status" value="1"/>
</dbReference>
<dbReference type="InterPro" id="IPR014100">
    <property type="entry name" value="GTP-bd_Obg/CgtA"/>
</dbReference>
<proteinExistence type="inferred from homology"/>
<dbReference type="InterPro" id="IPR036726">
    <property type="entry name" value="GTP1_OBG_dom_sf"/>
</dbReference>
<dbReference type="InterPro" id="IPR006073">
    <property type="entry name" value="GTP-bd"/>
</dbReference>
<dbReference type="PRINTS" id="PR00326">
    <property type="entry name" value="GTP1OBG"/>
</dbReference>
<dbReference type="NCBIfam" id="TIGR03595">
    <property type="entry name" value="Obg_CgtA_exten"/>
    <property type="match status" value="1"/>
</dbReference>
<dbReference type="InterPro" id="IPR027417">
    <property type="entry name" value="P-loop_NTPase"/>
</dbReference>
<evidence type="ECO:0000256" key="7">
    <source>
        <dbReference type="ARBA" id="ARBA00022842"/>
    </source>
</evidence>
<keyword evidence="4 9" id="KW-0479">Metal-binding</keyword>
<dbReference type="InterPro" id="IPR031167">
    <property type="entry name" value="G_OBG"/>
</dbReference>
<dbReference type="PROSITE" id="PS51710">
    <property type="entry name" value="G_OBG"/>
    <property type="match status" value="1"/>
</dbReference>
<feature type="binding site" evidence="9">
    <location>
        <begin position="165"/>
        <end position="172"/>
    </location>
    <ligand>
        <name>GTP</name>
        <dbReference type="ChEBI" id="CHEBI:37565"/>
    </ligand>
</feature>
<evidence type="ECO:0000256" key="6">
    <source>
        <dbReference type="ARBA" id="ARBA00022801"/>
    </source>
</evidence>
<comment type="caution">
    <text evidence="10">The sequence shown here is derived from an EMBL/GenBank/DDBJ whole genome shotgun (WGS) entry which is preliminary data.</text>
</comment>
<feature type="binding site" evidence="9">
    <location>
        <begin position="285"/>
        <end position="288"/>
    </location>
    <ligand>
        <name>GTP</name>
        <dbReference type="ChEBI" id="CHEBI:37565"/>
    </ligand>
</feature>
<dbReference type="EC" id="3.6.5.-" evidence="9"/>
<dbReference type="GO" id="GO:0043022">
    <property type="term" value="F:ribosome binding"/>
    <property type="evidence" value="ECO:0007669"/>
    <property type="project" value="UniProtKB-ARBA"/>
</dbReference>
<keyword evidence="5 9" id="KW-0547">Nucleotide-binding</keyword>
<feature type="binding site" evidence="9">
    <location>
        <position position="172"/>
    </location>
    <ligand>
        <name>Mg(2+)</name>
        <dbReference type="ChEBI" id="CHEBI:18420"/>
    </ligand>
</feature>
<dbReference type="GO" id="GO:0005737">
    <property type="term" value="C:cytoplasm"/>
    <property type="evidence" value="ECO:0007669"/>
    <property type="project" value="UniProtKB-SubCell"/>
</dbReference>
<feature type="binding site" evidence="9">
    <location>
        <position position="192"/>
    </location>
    <ligand>
        <name>Mg(2+)</name>
        <dbReference type="ChEBI" id="CHEBI:18420"/>
    </ligand>
</feature>
<dbReference type="Gene3D" id="3.30.300.350">
    <property type="entry name" value="GTP-binding protein OBG, C-terminal domain"/>
    <property type="match status" value="1"/>
</dbReference>
<evidence type="ECO:0000256" key="2">
    <source>
        <dbReference type="ARBA" id="ARBA00007699"/>
    </source>
</evidence>
<dbReference type="AlphaFoldDB" id="A0A7C2B7C1"/>
<dbReference type="Pfam" id="PF01926">
    <property type="entry name" value="MMR_HSR1"/>
    <property type="match status" value="1"/>
</dbReference>
<accession>A0A7C2B7C1</accession>
<comment type="similarity">
    <text evidence="2 9">Belongs to the TRAFAC class OBG-HflX-like GTPase superfamily. OBG GTPase family.</text>
</comment>
<protein>
    <recommendedName>
        <fullName evidence="9">GTPase Obg</fullName>
        <ecNumber evidence="9">3.6.5.-</ecNumber>
    </recommendedName>
    <alternativeName>
        <fullName evidence="9">GTP-binding protein Obg</fullName>
    </alternativeName>
</protein>
<dbReference type="GO" id="GO:0000287">
    <property type="term" value="F:magnesium ion binding"/>
    <property type="evidence" value="ECO:0007669"/>
    <property type="project" value="InterPro"/>
</dbReference>
<keyword evidence="7 9" id="KW-0460">Magnesium</keyword>
<dbReference type="GO" id="GO:0005525">
    <property type="term" value="F:GTP binding"/>
    <property type="evidence" value="ECO:0007669"/>
    <property type="project" value="UniProtKB-UniRule"/>
</dbReference>
<evidence type="ECO:0000256" key="1">
    <source>
        <dbReference type="ARBA" id="ARBA00001946"/>
    </source>
</evidence>
<organism evidence="10">
    <name type="scientific">Thermomicrobium roseum</name>
    <dbReference type="NCBI Taxonomy" id="500"/>
    <lineage>
        <taxon>Bacteria</taxon>
        <taxon>Pseudomonadati</taxon>
        <taxon>Thermomicrobiota</taxon>
        <taxon>Thermomicrobia</taxon>
        <taxon>Thermomicrobiales</taxon>
        <taxon>Thermomicrobiaceae</taxon>
        <taxon>Thermomicrobium</taxon>
    </lineage>
</organism>
<feature type="binding site" evidence="9">
    <location>
        <begin position="214"/>
        <end position="217"/>
    </location>
    <ligand>
        <name>GTP</name>
        <dbReference type="ChEBI" id="CHEBI:37565"/>
    </ligand>
</feature>
<comment type="cofactor">
    <cofactor evidence="1 9">
        <name>Mg(2+)</name>
        <dbReference type="ChEBI" id="CHEBI:18420"/>
    </cofactor>
</comment>
<dbReference type="PROSITE" id="PS51883">
    <property type="entry name" value="OBG"/>
    <property type="match status" value="1"/>
</dbReference>
<evidence type="ECO:0000256" key="4">
    <source>
        <dbReference type="ARBA" id="ARBA00022723"/>
    </source>
</evidence>
<dbReference type="NCBIfam" id="NF008954">
    <property type="entry name" value="PRK12296.1"/>
    <property type="match status" value="1"/>
</dbReference>
<comment type="function">
    <text evidence="9">An essential GTPase which binds GTP, GDP and possibly (p)ppGpp with moderate affinity, with high nucleotide exchange rates and a fairly low GTP hydrolysis rate. Plays a role in control of the cell cycle, stress response, ribosome biogenesis and in those bacteria that undergo differentiation, in morphogenesis control.</text>
</comment>
<dbReference type="GO" id="GO:0042254">
    <property type="term" value="P:ribosome biogenesis"/>
    <property type="evidence" value="ECO:0007669"/>
    <property type="project" value="UniProtKB-UniRule"/>
</dbReference>
<evidence type="ECO:0000256" key="8">
    <source>
        <dbReference type="ARBA" id="ARBA00023134"/>
    </source>
</evidence>
<dbReference type="InterPro" id="IPR045086">
    <property type="entry name" value="OBG_GTPase"/>
</dbReference>
<gene>
    <name evidence="10" type="primary">obgE</name>
    <name evidence="9" type="synonym">obg</name>
    <name evidence="10" type="ORF">ENP47_07065</name>
</gene>
<dbReference type="CDD" id="cd01898">
    <property type="entry name" value="Obg"/>
    <property type="match status" value="1"/>
</dbReference>
<feature type="binding site" evidence="9">
    <location>
        <begin position="190"/>
        <end position="194"/>
    </location>
    <ligand>
        <name>GTP</name>
        <dbReference type="ChEBI" id="CHEBI:37565"/>
    </ligand>
</feature>
<dbReference type="EMBL" id="DSJL01000011">
    <property type="protein sequence ID" value="HEF65341.1"/>
    <property type="molecule type" value="Genomic_DNA"/>
</dbReference>
<evidence type="ECO:0000256" key="5">
    <source>
        <dbReference type="ARBA" id="ARBA00022741"/>
    </source>
</evidence>
<keyword evidence="3 9" id="KW-0963">Cytoplasm</keyword>
<feature type="binding site" evidence="9">
    <location>
        <begin position="314"/>
        <end position="316"/>
    </location>
    <ligand>
        <name>GTP</name>
        <dbReference type="ChEBI" id="CHEBI:37565"/>
    </ligand>
</feature>
<dbReference type="PANTHER" id="PTHR11702:SF31">
    <property type="entry name" value="MITOCHONDRIAL RIBOSOME-ASSOCIATED GTPASE 2"/>
    <property type="match status" value="1"/>
</dbReference>
<comment type="subcellular location">
    <subcellularLocation>
        <location evidence="9">Cytoplasm</location>
    </subcellularLocation>
</comment>